<evidence type="ECO:0000256" key="2">
    <source>
        <dbReference type="ARBA" id="ARBA00022730"/>
    </source>
</evidence>
<dbReference type="PANTHER" id="PTHR13501">
    <property type="entry name" value="CHLOROPLAST 50S RIBOSOMAL PROTEIN L22-RELATED"/>
    <property type="match status" value="1"/>
</dbReference>
<organism evidence="11 12">
    <name type="scientific">Paludisphaera mucosa</name>
    <dbReference type="NCBI Taxonomy" id="3030827"/>
    <lineage>
        <taxon>Bacteria</taxon>
        <taxon>Pseudomonadati</taxon>
        <taxon>Planctomycetota</taxon>
        <taxon>Planctomycetia</taxon>
        <taxon>Isosphaerales</taxon>
        <taxon>Isosphaeraceae</taxon>
        <taxon>Paludisphaera</taxon>
    </lineage>
</organism>
<evidence type="ECO:0000313" key="11">
    <source>
        <dbReference type="EMBL" id="MDG3007211.1"/>
    </source>
</evidence>
<keyword evidence="3 7" id="KW-0694">RNA-binding</keyword>
<dbReference type="Proteomes" id="UP001216907">
    <property type="component" value="Unassembled WGS sequence"/>
</dbReference>
<dbReference type="Gene3D" id="3.90.470.10">
    <property type="entry name" value="Ribosomal protein L22/L17"/>
    <property type="match status" value="1"/>
</dbReference>
<evidence type="ECO:0000256" key="7">
    <source>
        <dbReference type="HAMAP-Rule" id="MF_01331"/>
    </source>
</evidence>
<dbReference type="PANTHER" id="PTHR13501:SF8">
    <property type="entry name" value="LARGE RIBOSOMAL SUBUNIT PROTEIN UL22M"/>
    <property type="match status" value="1"/>
</dbReference>
<name>A0ABT6FI92_9BACT</name>
<evidence type="ECO:0000256" key="10">
    <source>
        <dbReference type="RuleBase" id="RU004008"/>
    </source>
</evidence>
<comment type="function">
    <text evidence="7">The globular domain of the protein is located near the polypeptide exit tunnel on the outside of the subunit, while an extended beta-hairpin is found that lines the wall of the exit tunnel in the center of the 70S ribosome.</text>
</comment>
<comment type="function">
    <text evidence="7 10">This protein binds specifically to 23S rRNA; its binding is stimulated by other ribosomal proteins, e.g., L4, L17, and L20. It is important during the early stages of 50S assembly. It makes multiple contacts with different domains of the 23S rRNA in the assembled 50S subunit and ribosome.</text>
</comment>
<comment type="subunit">
    <text evidence="7 9">Part of the 50S ribosomal subunit.</text>
</comment>
<accession>A0ABT6FI92</accession>
<comment type="similarity">
    <text evidence="1 7 8">Belongs to the universal ribosomal protein uL22 family.</text>
</comment>
<evidence type="ECO:0000256" key="6">
    <source>
        <dbReference type="ARBA" id="ARBA00035207"/>
    </source>
</evidence>
<comment type="caution">
    <text evidence="11">The sequence shown here is derived from an EMBL/GenBank/DDBJ whole genome shotgun (WGS) entry which is preliminary data.</text>
</comment>
<keyword evidence="12" id="KW-1185">Reference proteome</keyword>
<dbReference type="SUPFAM" id="SSF54843">
    <property type="entry name" value="Ribosomal protein L22"/>
    <property type="match status" value="1"/>
</dbReference>
<dbReference type="InterPro" id="IPR001063">
    <property type="entry name" value="Ribosomal_uL22"/>
</dbReference>
<dbReference type="RefSeq" id="WP_277863498.1">
    <property type="nucleotide sequence ID" value="NZ_JARRAG010000002.1"/>
</dbReference>
<protein>
    <recommendedName>
        <fullName evidence="6 7">Large ribosomal subunit protein uL22</fullName>
    </recommendedName>
</protein>
<evidence type="ECO:0000313" key="12">
    <source>
        <dbReference type="Proteomes" id="UP001216907"/>
    </source>
</evidence>
<evidence type="ECO:0000256" key="4">
    <source>
        <dbReference type="ARBA" id="ARBA00022980"/>
    </source>
</evidence>
<dbReference type="CDD" id="cd00336">
    <property type="entry name" value="Ribosomal_L22"/>
    <property type="match status" value="1"/>
</dbReference>
<keyword evidence="5 7" id="KW-0687">Ribonucleoprotein</keyword>
<proteinExistence type="inferred from homology"/>
<dbReference type="HAMAP" id="MF_01331_B">
    <property type="entry name" value="Ribosomal_uL22_B"/>
    <property type="match status" value="1"/>
</dbReference>
<dbReference type="EMBL" id="JARRAG010000002">
    <property type="protein sequence ID" value="MDG3007211.1"/>
    <property type="molecule type" value="Genomic_DNA"/>
</dbReference>
<dbReference type="Pfam" id="PF00237">
    <property type="entry name" value="Ribosomal_L22"/>
    <property type="match status" value="1"/>
</dbReference>
<keyword evidence="2 7" id="KW-0699">rRNA-binding</keyword>
<evidence type="ECO:0000256" key="3">
    <source>
        <dbReference type="ARBA" id="ARBA00022884"/>
    </source>
</evidence>
<evidence type="ECO:0000256" key="9">
    <source>
        <dbReference type="RuleBase" id="RU004006"/>
    </source>
</evidence>
<reference evidence="11 12" key="1">
    <citation type="submission" date="2023-03" db="EMBL/GenBank/DDBJ databases">
        <title>Paludisphaera mucosa sp. nov. a novel planctomycete from northern fen.</title>
        <authorList>
            <person name="Ivanova A."/>
        </authorList>
    </citation>
    <scope>NUCLEOTIDE SEQUENCE [LARGE SCALE GENOMIC DNA]</scope>
    <source>
        <strain evidence="11 12">Pla2</strain>
    </source>
</reference>
<dbReference type="InterPro" id="IPR036394">
    <property type="entry name" value="Ribosomal_uL22_sf"/>
</dbReference>
<dbReference type="GO" id="GO:0005840">
    <property type="term" value="C:ribosome"/>
    <property type="evidence" value="ECO:0007669"/>
    <property type="project" value="UniProtKB-KW"/>
</dbReference>
<gene>
    <name evidence="7 11" type="primary">rplV</name>
    <name evidence="11" type="ORF">PZE19_25900</name>
</gene>
<keyword evidence="4 7" id="KW-0689">Ribosomal protein</keyword>
<evidence type="ECO:0000256" key="5">
    <source>
        <dbReference type="ARBA" id="ARBA00023274"/>
    </source>
</evidence>
<dbReference type="InterPro" id="IPR047867">
    <property type="entry name" value="Ribosomal_uL22_bac/org-type"/>
</dbReference>
<sequence length="121" mass="13512">MSTTIAEYTASHRFARISVRKVRPLLDLVRGKYADDALDILKYMPHRGARMVEAVLKSAMANAEDRGVRHAGDLVIVDARGDGGPMFKRLMPRARGMAYLIRRRSSHIAIGLEDFTKADEA</sequence>
<dbReference type="InterPro" id="IPR005727">
    <property type="entry name" value="Ribosomal_uL22_bac/chlpt-type"/>
</dbReference>
<evidence type="ECO:0000256" key="8">
    <source>
        <dbReference type="RuleBase" id="RU004005"/>
    </source>
</evidence>
<dbReference type="NCBIfam" id="TIGR01044">
    <property type="entry name" value="rplV_bact"/>
    <property type="match status" value="1"/>
</dbReference>
<evidence type="ECO:0000256" key="1">
    <source>
        <dbReference type="ARBA" id="ARBA00009451"/>
    </source>
</evidence>